<dbReference type="Proteomes" id="UP000053029">
    <property type="component" value="Unassembled WGS sequence"/>
</dbReference>
<dbReference type="GO" id="GO:0016829">
    <property type="term" value="F:lyase activity"/>
    <property type="evidence" value="ECO:0007669"/>
    <property type="project" value="InterPro"/>
</dbReference>
<dbReference type="Pfam" id="PF06314">
    <property type="entry name" value="ADC"/>
    <property type="match status" value="1"/>
</dbReference>
<reference evidence="2 3" key="1">
    <citation type="submission" date="2015-01" db="EMBL/GenBank/DDBJ databases">
        <title>The Genome Sequence of Fonsecaea pedrosoi CBS 271.37.</title>
        <authorList>
            <consortium name="The Broad Institute Genomics Platform"/>
            <person name="Cuomo C."/>
            <person name="de Hoog S."/>
            <person name="Gorbushina A."/>
            <person name="Stielow B."/>
            <person name="Teixiera M."/>
            <person name="Abouelleil A."/>
            <person name="Chapman S.B."/>
            <person name="Priest M."/>
            <person name="Young S.K."/>
            <person name="Wortman J."/>
            <person name="Nusbaum C."/>
            <person name="Birren B."/>
        </authorList>
    </citation>
    <scope>NUCLEOTIDE SEQUENCE [LARGE SCALE GENOMIC DNA]</scope>
    <source>
        <strain evidence="2 3">CBS 271.37</strain>
    </source>
</reference>
<protein>
    <submittedName>
        <fullName evidence="2">Uncharacterized protein</fullName>
    </submittedName>
</protein>
<accession>A0A0D2H4D3</accession>
<dbReference type="RefSeq" id="XP_013283277.1">
    <property type="nucleotide sequence ID" value="XM_013427823.1"/>
</dbReference>
<keyword evidence="3" id="KW-1185">Reference proteome</keyword>
<dbReference type="AlphaFoldDB" id="A0A0D2H4D3"/>
<sequence length="125" mass="13541">MGISQSPWRGHPGSENRLSQQHVVPMGFTPEARHTSPPNTDASKPAIALRAIPSVKQGAPPDVKERTATHMDISGGDLWVGRGSVAFPVQSEWNPYPKMPVVKVGNAFYWDSADANLVLNDVSKL</sequence>
<evidence type="ECO:0000256" key="1">
    <source>
        <dbReference type="SAM" id="MobiDB-lite"/>
    </source>
</evidence>
<dbReference type="InterPro" id="IPR010451">
    <property type="entry name" value="Acetoacetate_decarboxylase"/>
</dbReference>
<gene>
    <name evidence="2" type="ORF">Z517_06081</name>
</gene>
<evidence type="ECO:0000313" key="3">
    <source>
        <dbReference type="Proteomes" id="UP000053029"/>
    </source>
</evidence>
<feature type="region of interest" description="Disordered" evidence="1">
    <location>
        <begin position="1"/>
        <end position="44"/>
    </location>
</feature>
<dbReference type="HOGENOM" id="CLU_1992692_0_0_1"/>
<dbReference type="InterPro" id="IPR023375">
    <property type="entry name" value="ADC_dom_sf"/>
</dbReference>
<proteinExistence type="predicted"/>
<dbReference type="EMBL" id="KN846972">
    <property type="protein sequence ID" value="KIW79469.1"/>
    <property type="molecule type" value="Genomic_DNA"/>
</dbReference>
<evidence type="ECO:0000313" key="2">
    <source>
        <dbReference type="EMBL" id="KIW79469.1"/>
    </source>
</evidence>
<dbReference type="VEuPathDB" id="FungiDB:Z517_06081"/>
<dbReference type="SUPFAM" id="SSF160104">
    <property type="entry name" value="Acetoacetate decarboxylase-like"/>
    <property type="match status" value="1"/>
</dbReference>
<dbReference type="Gene3D" id="2.40.400.10">
    <property type="entry name" value="Acetoacetate decarboxylase-like"/>
    <property type="match status" value="1"/>
</dbReference>
<dbReference type="GeneID" id="25305571"/>
<name>A0A0D2H4D3_9EURO</name>
<organism evidence="2 3">
    <name type="scientific">Fonsecaea pedrosoi CBS 271.37</name>
    <dbReference type="NCBI Taxonomy" id="1442368"/>
    <lineage>
        <taxon>Eukaryota</taxon>
        <taxon>Fungi</taxon>
        <taxon>Dikarya</taxon>
        <taxon>Ascomycota</taxon>
        <taxon>Pezizomycotina</taxon>
        <taxon>Eurotiomycetes</taxon>
        <taxon>Chaetothyriomycetidae</taxon>
        <taxon>Chaetothyriales</taxon>
        <taxon>Herpotrichiellaceae</taxon>
        <taxon>Fonsecaea</taxon>
    </lineage>
</organism>